<feature type="compositionally biased region" description="Basic and acidic residues" evidence="1">
    <location>
        <begin position="77"/>
        <end position="105"/>
    </location>
</feature>
<feature type="compositionally biased region" description="Basic and acidic residues" evidence="1">
    <location>
        <begin position="559"/>
        <end position="572"/>
    </location>
</feature>
<evidence type="ECO:0000259" key="2">
    <source>
        <dbReference type="PROSITE" id="PS50879"/>
    </source>
</evidence>
<evidence type="ECO:0000313" key="3">
    <source>
        <dbReference type="EMBL" id="KAK8851767.1"/>
    </source>
</evidence>
<dbReference type="PROSITE" id="PS50879">
    <property type="entry name" value="RNASE_H_1"/>
    <property type="match status" value="1"/>
</dbReference>
<feature type="compositionally biased region" description="Basic and acidic residues" evidence="1">
    <location>
        <begin position="202"/>
        <end position="211"/>
    </location>
</feature>
<feature type="compositionally biased region" description="Basic and acidic residues" evidence="1">
    <location>
        <begin position="149"/>
        <end position="167"/>
    </location>
</feature>
<organism evidence="3 4">
    <name type="scientific">Apiospora arundinis</name>
    <dbReference type="NCBI Taxonomy" id="335852"/>
    <lineage>
        <taxon>Eukaryota</taxon>
        <taxon>Fungi</taxon>
        <taxon>Dikarya</taxon>
        <taxon>Ascomycota</taxon>
        <taxon>Pezizomycotina</taxon>
        <taxon>Sordariomycetes</taxon>
        <taxon>Xylariomycetidae</taxon>
        <taxon>Amphisphaeriales</taxon>
        <taxon>Apiosporaceae</taxon>
        <taxon>Apiospora</taxon>
    </lineage>
</organism>
<comment type="caution">
    <text evidence="3">The sequence shown here is derived from an EMBL/GenBank/DDBJ whole genome shotgun (WGS) entry which is preliminary data.</text>
</comment>
<dbReference type="InterPro" id="IPR036397">
    <property type="entry name" value="RNaseH_sf"/>
</dbReference>
<reference evidence="3 4" key="1">
    <citation type="journal article" date="2024" name="IMA Fungus">
        <title>Apiospora arundinis, a panoply of carbohydrate-active enzymes and secondary metabolites.</title>
        <authorList>
            <person name="Sorensen T."/>
            <person name="Petersen C."/>
            <person name="Muurmann A.T."/>
            <person name="Christiansen J.V."/>
            <person name="Brundto M.L."/>
            <person name="Overgaard C.K."/>
            <person name="Boysen A.T."/>
            <person name="Wollenberg R.D."/>
            <person name="Larsen T.O."/>
            <person name="Sorensen J.L."/>
            <person name="Nielsen K.L."/>
            <person name="Sondergaard T.E."/>
        </authorList>
    </citation>
    <scope>NUCLEOTIDE SEQUENCE [LARGE SCALE GENOMIC DNA]</scope>
    <source>
        <strain evidence="3 4">AAU 773</strain>
    </source>
</reference>
<feature type="region of interest" description="Disordered" evidence="1">
    <location>
        <begin position="545"/>
        <end position="572"/>
    </location>
</feature>
<accession>A0ABR2HRS4</accession>
<gene>
    <name evidence="3" type="ORF">PGQ11_014246</name>
</gene>
<evidence type="ECO:0000256" key="1">
    <source>
        <dbReference type="SAM" id="MobiDB-lite"/>
    </source>
</evidence>
<protein>
    <submittedName>
        <fullName evidence="3">Tick transposon protein</fullName>
    </submittedName>
</protein>
<dbReference type="EMBL" id="JAPCWZ010000009">
    <property type="protein sequence ID" value="KAK8851767.1"/>
    <property type="molecule type" value="Genomic_DNA"/>
</dbReference>
<evidence type="ECO:0000313" key="4">
    <source>
        <dbReference type="Proteomes" id="UP001390339"/>
    </source>
</evidence>
<feature type="domain" description="RNase H type-1" evidence="2">
    <location>
        <begin position="253"/>
        <end position="415"/>
    </location>
</feature>
<dbReference type="SUPFAM" id="SSF53098">
    <property type="entry name" value="Ribonuclease H-like"/>
    <property type="match status" value="1"/>
</dbReference>
<dbReference type="InterPro" id="IPR012337">
    <property type="entry name" value="RNaseH-like_sf"/>
</dbReference>
<feature type="region of interest" description="Disordered" evidence="1">
    <location>
        <begin position="41"/>
        <end position="167"/>
    </location>
</feature>
<sequence length="603" mass="67703">MQIQASARLPPWKLCCMVPGQLALGLALTILILAIPSASLLSSTSPDKSEHQPESEKCHTSQEKVSTTELANLEAGAVREKPAKEDQVPQEVKPPEKTKRPQKEKAQKRKATLRQWDRKVQSGIISEPRIPKEELGMTSKLTAVTETMESEKGKATSPDRRSSDIPNKEVNNVVIETAQSISKAKPTATLRPRQPLGPPGKENTKGREKPHASHMVLAEEDAKMKNQPYPRVKIEEDPEESKLFAECAVRCITGKRMFVFTDGGSCVQASSAAITYICLLEGQTEWHGHWNDESYGIIGDIRSREAEMIALTKALEAVEMEAKRQVLDAESPLRVFIFTDSRDNLYFCQAILRNGKVPTASRSVAKDNVSRALERMINRMQSMKSMVKLELHWVKGHSSIHHNKRADKLSTSALRAAKEYIRYTRHETATDSGGYDLIPFTDMKQRPEEVIAQQARDIGQELQKEMRVATQQQIDTMVAFRARLEAQTRAVEPMMGILNRFVATKDSDFVDLHPESVAVASQRLLTETIESLRDKPTDIVSVIQSQASDQDTQSITTDKQGRRGEGDIEKPTDKNITLTRLGRRRQTAFMLHRISKSLRAWPR</sequence>
<feature type="compositionally biased region" description="Basic and acidic residues" evidence="1">
    <location>
        <begin position="47"/>
        <end position="62"/>
    </location>
</feature>
<proteinExistence type="predicted"/>
<dbReference type="Proteomes" id="UP001390339">
    <property type="component" value="Unassembled WGS sequence"/>
</dbReference>
<keyword evidence="4" id="KW-1185">Reference proteome</keyword>
<dbReference type="Gene3D" id="3.30.420.10">
    <property type="entry name" value="Ribonuclease H-like superfamily/Ribonuclease H"/>
    <property type="match status" value="1"/>
</dbReference>
<dbReference type="InterPro" id="IPR002156">
    <property type="entry name" value="RNaseH_domain"/>
</dbReference>
<dbReference type="Pfam" id="PF00075">
    <property type="entry name" value="RNase_H"/>
    <property type="match status" value="1"/>
</dbReference>
<feature type="compositionally biased region" description="Polar residues" evidence="1">
    <location>
        <begin position="545"/>
        <end position="558"/>
    </location>
</feature>
<name>A0ABR2HRS4_9PEZI</name>
<feature type="region of interest" description="Disordered" evidence="1">
    <location>
        <begin position="183"/>
        <end position="212"/>
    </location>
</feature>